<dbReference type="Gene3D" id="3.90.226.10">
    <property type="entry name" value="2-enoyl-CoA Hydratase, Chain A, domain 1"/>
    <property type="match status" value="1"/>
</dbReference>
<feature type="region of interest" description="Disordered" evidence="1">
    <location>
        <begin position="236"/>
        <end position="258"/>
    </location>
</feature>
<dbReference type="CDD" id="cd06558">
    <property type="entry name" value="crotonase-like"/>
    <property type="match status" value="1"/>
</dbReference>
<dbReference type="OrthoDB" id="4699757at2"/>
<evidence type="ECO:0000256" key="1">
    <source>
        <dbReference type="SAM" id="MobiDB-lite"/>
    </source>
</evidence>
<evidence type="ECO:0000313" key="2">
    <source>
        <dbReference type="EMBL" id="SEP10865.1"/>
    </source>
</evidence>
<accession>A0A1H8V611</accession>
<protein>
    <submittedName>
        <fullName evidence="2">Enoyl-CoA hydratase</fullName>
    </submittedName>
</protein>
<gene>
    <name evidence="2" type="ORF">SAMN05660991_03328</name>
</gene>
<proteinExistence type="predicted"/>
<dbReference type="InterPro" id="IPR001753">
    <property type="entry name" value="Enoyl-CoA_hydra/iso"/>
</dbReference>
<name>A0A1H8V611_9ACTN</name>
<dbReference type="InterPro" id="IPR029045">
    <property type="entry name" value="ClpP/crotonase-like_dom_sf"/>
</dbReference>
<dbReference type="PANTHER" id="PTHR43459:SF3">
    <property type="entry name" value="ENOYL-COA HYDRATASE ECHA15 (ENOYL HYDRASE) (UNSATURATED ACYL-COA HYDRATASE) (CROTONASE)-RELATED"/>
    <property type="match status" value="1"/>
</dbReference>
<organism evidence="2 3">
    <name type="scientific">Trujillonella endophytica</name>
    <dbReference type="NCBI Taxonomy" id="673521"/>
    <lineage>
        <taxon>Bacteria</taxon>
        <taxon>Bacillati</taxon>
        <taxon>Actinomycetota</taxon>
        <taxon>Actinomycetes</taxon>
        <taxon>Geodermatophilales</taxon>
        <taxon>Geodermatophilaceae</taxon>
        <taxon>Trujillonella</taxon>
    </lineage>
</organism>
<keyword evidence="3" id="KW-1185">Reference proteome</keyword>
<dbReference type="SUPFAM" id="SSF52096">
    <property type="entry name" value="ClpP/crotonase"/>
    <property type="match status" value="1"/>
</dbReference>
<evidence type="ECO:0000313" key="3">
    <source>
        <dbReference type="Proteomes" id="UP000198960"/>
    </source>
</evidence>
<dbReference type="EMBL" id="FOEE01000010">
    <property type="protein sequence ID" value="SEP10865.1"/>
    <property type="molecule type" value="Genomic_DNA"/>
</dbReference>
<dbReference type="Pfam" id="PF00378">
    <property type="entry name" value="ECH_1"/>
    <property type="match status" value="1"/>
</dbReference>
<dbReference type="GO" id="GO:0003824">
    <property type="term" value="F:catalytic activity"/>
    <property type="evidence" value="ECO:0007669"/>
    <property type="project" value="UniProtKB-ARBA"/>
</dbReference>
<dbReference type="STRING" id="673521.SAMN05660991_03328"/>
<dbReference type="Proteomes" id="UP000198960">
    <property type="component" value="Unassembled WGS sequence"/>
</dbReference>
<dbReference type="RefSeq" id="WP_091945831.1">
    <property type="nucleotide sequence ID" value="NZ_FOEE01000010.1"/>
</dbReference>
<reference evidence="3" key="1">
    <citation type="submission" date="2016-10" db="EMBL/GenBank/DDBJ databases">
        <authorList>
            <person name="Varghese N."/>
            <person name="Submissions S."/>
        </authorList>
    </citation>
    <scope>NUCLEOTIDE SEQUENCE [LARGE SCALE GENOMIC DNA]</scope>
    <source>
        <strain evidence="3">DSM 45413</strain>
    </source>
</reference>
<feature type="compositionally biased region" description="Basic and acidic residues" evidence="1">
    <location>
        <begin position="240"/>
        <end position="258"/>
    </location>
</feature>
<dbReference type="PANTHER" id="PTHR43459">
    <property type="entry name" value="ENOYL-COA HYDRATASE"/>
    <property type="match status" value="1"/>
</dbReference>
<dbReference type="AlphaFoldDB" id="A0A1H8V611"/>
<sequence length="258" mass="27536">MSDVLTVEVDGPVRVVVLNRPEALNAIDRELHRELAQVWRRLAADREARAVVLTGAGRAFSAGGDLDWIASFAQDHVARDDSLRETGEIVDEMLRFPLPVVAAVNGPAVGLGCSVALLCDVVLISETASMADPHVPVGLVPGDGGAAFWPLLTPLMRSREYLLTGERIPAATAVELGLATRTVPPGELMAEARRVAARMAAAPAHAVQGAKQVLNMHLMGALPVLHAGIAAERATMQTADHQDRVQELRRRATEPRPS</sequence>